<evidence type="ECO:0008006" key="5">
    <source>
        <dbReference type="Google" id="ProtNLM"/>
    </source>
</evidence>
<name>A0A167T1C3_9AGAM</name>
<accession>A0A167T1C3</accession>
<reference evidence="3 4" key="1">
    <citation type="journal article" date="2016" name="Mol. Biol. Evol.">
        <title>Comparative Genomics of Early-Diverging Mushroom-Forming Fungi Provides Insights into the Origins of Lignocellulose Decay Capabilities.</title>
        <authorList>
            <person name="Nagy L.G."/>
            <person name="Riley R."/>
            <person name="Tritt A."/>
            <person name="Adam C."/>
            <person name="Daum C."/>
            <person name="Floudas D."/>
            <person name="Sun H."/>
            <person name="Yadav J.S."/>
            <person name="Pangilinan J."/>
            <person name="Larsson K.H."/>
            <person name="Matsuura K."/>
            <person name="Barry K."/>
            <person name="Labutti K."/>
            <person name="Kuo R."/>
            <person name="Ohm R.A."/>
            <person name="Bhattacharya S.S."/>
            <person name="Shirouzu T."/>
            <person name="Yoshinaga Y."/>
            <person name="Martin F.M."/>
            <person name="Grigoriev I.V."/>
            <person name="Hibbett D.S."/>
        </authorList>
    </citation>
    <scope>NUCLEOTIDE SEQUENCE [LARGE SCALE GENOMIC DNA]</scope>
    <source>
        <strain evidence="3 4">CBS 109695</strain>
    </source>
</reference>
<evidence type="ECO:0000256" key="1">
    <source>
        <dbReference type="ARBA" id="ARBA00023002"/>
    </source>
</evidence>
<dbReference type="AlphaFoldDB" id="A0A167T1C3"/>
<evidence type="ECO:0000313" key="3">
    <source>
        <dbReference type="EMBL" id="KZP02461.1"/>
    </source>
</evidence>
<feature type="compositionally biased region" description="Polar residues" evidence="2">
    <location>
        <begin position="222"/>
        <end position="235"/>
    </location>
</feature>
<dbReference type="PANTHER" id="PTHR43157">
    <property type="entry name" value="PHOSPHATIDYLINOSITOL-GLYCAN BIOSYNTHESIS CLASS F PROTEIN-RELATED"/>
    <property type="match status" value="1"/>
</dbReference>
<dbReference type="OrthoDB" id="542013at2759"/>
<organism evidence="3 4">
    <name type="scientific">Athelia psychrophila</name>
    <dbReference type="NCBI Taxonomy" id="1759441"/>
    <lineage>
        <taxon>Eukaryota</taxon>
        <taxon>Fungi</taxon>
        <taxon>Dikarya</taxon>
        <taxon>Basidiomycota</taxon>
        <taxon>Agaricomycotina</taxon>
        <taxon>Agaricomycetes</taxon>
        <taxon>Agaricomycetidae</taxon>
        <taxon>Atheliales</taxon>
        <taxon>Atheliaceae</taxon>
        <taxon>Athelia</taxon>
    </lineage>
</organism>
<gene>
    <name evidence="3" type="ORF">FIBSPDRAFT_1055863</name>
</gene>
<sequence>MPQGVISGLLDRLHMVDPPIVNMEPLAFLEHQLFTYLPIPTESYVGKTVIVTGSNIGLGKEAAKRYARLGAETVIVAVHSVEKGEAVKSEIIRQTRCSMQGQRCASLAARSQQFRERPARTRASRIATPNFGLAEGYESAITDNVISPSLLCLCLQKLKDAAQKHNVRPTATIVPSAMHMFCSDFPKADAADGKMLDALSDPHRANMATRSPHPSVLKYSASAPSRSCIRRTNTP</sequence>
<dbReference type="EMBL" id="KV418555">
    <property type="protein sequence ID" value="KZP02461.1"/>
    <property type="molecule type" value="Genomic_DNA"/>
</dbReference>
<dbReference type="STRING" id="436010.A0A167T1C3"/>
<dbReference type="GO" id="GO:0016491">
    <property type="term" value="F:oxidoreductase activity"/>
    <property type="evidence" value="ECO:0007669"/>
    <property type="project" value="UniProtKB-KW"/>
</dbReference>
<evidence type="ECO:0000313" key="4">
    <source>
        <dbReference type="Proteomes" id="UP000076532"/>
    </source>
</evidence>
<dbReference type="Proteomes" id="UP000076532">
    <property type="component" value="Unassembled WGS sequence"/>
</dbReference>
<protein>
    <recommendedName>
        <fullName evidence="5">NAD(P)-binding protein</fullName>
    </recommendedName>
</protein>
<proteinExistence type="predicted"/>
<keyword evidence="1" id="KW-0560">Oxidoreductase</keyword>
<dbReference type="PANTHER" id="PTHR43157:SF31">
    <property type="entry name" value="PHOSPHATIDYLINOSITOL-GLYCAN BIOSYNTHESIS CLASS F PROTEIN"/>
    <property type="match status" value="1"/>
</dbReference>
<evidence type="ECO:0000256" key="2">
    <source>
        <dbReference type="SAM" id="MobiDB-lite"/>
    </source>
</evidence>
<feature type="region of interest" description="Disordered" evidence="2">
    <location>
        <begin position="205"/>
        <end position="235"/>
    </location>
</feature>
<dbReference type="Gene3D" id="3.40.50.720">
    <property type="entry name" value="NAD(P)-binding Rossmann-like Domain"/>
    <property type="match status" value="1"/>
</dbReference>
<keyword evidence="4" id="KW-1185">Reference proteome</keyword>
<dbReference type="InterPro" id="IPR036291">
    <property type="entry name" value="NAD(P)-bd_dom_sf"/>
</dbReference>
<dbReference type="SUPFAM" id="SSF51735">
    <property type="entry name" value="NAD(P)-binding Rossmann-fold domains"/>
    <property type="match status" value="1"/>
</dbReference>